<accession>A0A2A9NXK6</accession>
<gene>
    <name evidence="2" type="ORF">AMATHDRAFT_57143</name>
</gene>
<dbReference type="AlphaFoldDB" id="A0A2A9NXK6"/>
<keyword evidence="3" id="KW-1185">Reference proteome</keyword>
<dbReference type="InterPro" id="IPR004045">
    <property type="entry name" value="Glutathione_S-Trfase_N"/>
</dbReference>
<evidence type="ECO:0000313" key="2">
    <source>
        <dbReference type="EMBL" id="PFH52513.1"/>
    </source>
</evidence>
<reference evidence="2 3" key="1">
    <citation type="submission" date="2014-02" db="EMBL/GenBank/DDBJ databases">
        <title>Transposable element dynamics among asymbiotic and ectomycorrhizal Amanita fungi.</title>
        <authorList>
            <consortium name="DOE Joint Genome Institute"/>
            <person name="Hess J."/>
            <person name="Skrede I."/>
            <person name="Wolfe B."/>
            <person name="LaButti K."/>
            <person name="Ohm R.A."/>
            <person name="Grigoriev I.V."/>
            <person name="Pringle A."/>
        </authorList>
    </citation>
    <scope>NUCLEOTIDE SEQUENCE [LARGE SCALE GENOMIC DNA]</scope>
    <source>
        <strain evidence="2 3">SKay4041</strain>
    </source>
</reference>
<dbReference type="Gene3D" id="1.20.1050.10">
    <property type="match status" value="1"/>
</dbReference>
<dbReference type="PROSITE" id="PS50404">
    <property type="entry name" value="GST_NTER"/>
    <property type="match status" value="1"/>
</dbReference>
<name>A0A2A9NXK6_9AGAR</name>
<dbReference type="GO" id="GO:0005737">
    <property type="term" value="C:cytoplasm"/>
    <property type="evidence" value="ECO:0007669"/>
    <property type="project" value="TreeGrafter"/>
</dbReference>
<proteinExistence type="predicted"/>
<dbReference type="GO" id="GO:0004364">
    <property type="term" value="F:glutathione transferase activity"/>
    <property type="evidence" value="ECO:0007669"/>
    <property type="project" value="TreeGrafter"/>
</dbReference>
<dbReference type="EMBL" id="KZ301979">
    <property type="protein sequence ID" value="PFH52513.1"/>
    <property type="molecule type" value="Genomic_DNA"/>
</dbReference>
<evidence type="ECO:0000313" key="3">
    <source>
        <dbReference type="Proteomes" id="UP000242287"/>
    </source>
</evidence>
<evidence type="ECO:0000259" key="1">
    <source>
        <dbReference type="PROSITE" id="PS50404"/>
    </source>
</evidence>
<dbReference type="Pfam" id="PF13409">
    <property type="entry name" value="GST_N_2"/>
    <property type="match status" value="1"/>
</dbReference>
<protein>
    <recommendedName>
        <fullName evidence="1">GST N-terminal domain-containing protein</fullName>
    </recommendedName>
</protein>
<feature type="domain" description="GST N-terminal" evidence="1">
    <location>
        <begin position="7"/>
        <end position="98"/>
    </location>
</feature>
<dbReference type="InterPro" id="IPR036249">
    <property type="entry name" value="Thioredoxin-like_sf"/>
</dbReference>
<dbReference type="PANTHER" id="PTHR43968">
    <property type="match status" value="1"/>
</dbReference>
<organism evidence="2 3">
    <name type="scientific">Amanita thiersii Skay4041</name>
    <dbReference type="NCBI Taxonomy" id="703135"/>
    <lineage>
        <taxon>Eukaryota</taxon>
        <taxon>Fungi</taxon>
        <taxon>Dikarya</taxon>
        <taxon>Basidiomycota</taxon>
        <taxon>Agaricomycotina</taxon>
        <taxon>Agaricomycetes</taxon>
        <taxon>Agaricomycetidae</taxon>
        <taxon>Agaricales</taxon>
        <taxon>Pluteineae</taxon>
        <taxon>Amanitaceae</taxon>
        <taxon>Amanita</taxon>
    </lineage>
</organism>
<dbReference type="Gene3D" id="3.40.30.10">
    <property type="entry name" value="Glutaredoxin"/>
    <property type="match status" value="1"/>
</dbReference>
<dbReference type="STRING" id="703135.A0A2A9NXK6"/>
<dbReference type="SUPFAM" id="SSF52833">
    <property type="entry name" value="Thioredoxin-like"/>
    <property type="match status" value="1"/>
</dbReference>
<dbReference type="InterPro" id="IPR050983">
    <property type="entry name" value="GST_Omega/HSP26"/>
</dbReference>
<dbReference type="PANTHER" id="PTHR43968:SF6">
    <property type="entry name" value="GLUTATHIONE S-TRANSFERASE OMEGA"/>
    <property type="match status" value="1"/>
</dbReference>
<dbReference type="GO" id="GO:0006749">
    <property type="term" value="P:glutathione metabolic process"/>
    <property type="evidence" value="ECO:0007669"/>
    <property type="project" value="TreeGrafter"/>
</dbReference>
<dbReference type="Proteomes" id="UP000242287">
    <property type="component" value="Unassembled WGS sequence"/>
</dbReference>
<sequence length="247" mass="28018">MIIFYDFPSKIVGGPWNPNTWKVRYTLNFKGIPYKTEWVEYTEIAGKCKEMGIPPSGTNPDGSPFYTLPSIYDTDAKVGVSESHRIAEYLDKAFPNTPKVIPKGTEALINVFVEKWDVNIQALWQFDIPATLKVIDHAPSNEYFYTTRSALFGQDLKTWAPTGPARDTALKELRDGMNVLDQWLLKSGGPFIMGNTPSFPDFVVGGFMKWTECVLGKNSAEWKDIASWNDGRWGQRVQRLEQYAKTD</sequence>
<dbReference type="InterPro" id="IPR054416">
    <property type="entry name" value="GST_UstS-like_C"/>
</dbReference>
<dbReference type="InterPro" id="IPR036282">
    <property type="entry name" value="Glutathione-S-Trfase_C_sf"/>
</dbReference>
<dbReference type="Pfam" id="PF22041">
    <property type="entry name" value="GST_C_7"/>
    <property type="match status" value="1"/>
</dbReference>
<dbReference type="SUPFAM" id="SSF47616">
    <property type="entry name" value="GST C-terminal domain-like"/>
    <property type="match status" value="1"/>
</dbReference>
<dbReference type="OrthoDB" id="4951845at2759"/>
<dbReference type="GO" id="GO:0045174">
    <property type="term" value="F:glutathione dehydrogenase (ascorbate) activity"/>
    <property type="evidence" value="ECO:0007669"/>
    <property type="project" value="TreeGrafter"/>
</dbReference>